<dbReference type="FunFam" id="3.40.50.10490:FF:000002">
    <property type="entry name" value="Glutamine--fructose-6-phosphate aminotransferase [isomerizing]"/>
    <property type="match status" value="1"/>
</dbReference>
<dbReference type="GO" id="GO:0006487">
    <property type="term" value="P:protein N-linked glycosylation"/>
    <property type="evidence" value="ECO:0007669"/>
    <property type="project" value="TreeGrafter"/>
</dbReference>
<dbReference type="EC" id="2.6.1.16" evidence="3"/>
<name>A0A645BVE6_9ZZZZ</name>
<keyword evidence="1" id="KW-0677">Repeat</keyword>
<dbReference type="GO" id="GO:0005829">
    <property type="term" value="C:cytosol"/>
    <property type="evidence" value="ECO:0007669"/>
    <property type="project" value="TreeGrafter"/>
</dbReference>
<dbReference type="PANTHER" id="PTHR10937">
    <property type="entry name" value="GLUCOSAMINE--FRUCTOSE-6-PHOSPHATE AMINOTRANSFERASE, ISOMERIZING"/>
    <property type="match status" value="1"/>
</dbReference>
<protein>
    <submittedName>
        <fullName evidence="3">Glutamine--fructose-6-phosphate aminotransferase [isomerizing]</fullName>
        <ecNumber evidence="3">2.6.1.16</ecNumber>
    </submittedName>
</protein>
<evidence type="ECO:0000256" key="1">
    <source>
        <dbReference type="ARBA" id="ARBA00022737"/>
    </source>
</evidence>
<feature type="domain" description="SIS" evidence="2">
    <location>
        <begin position="143"/>
        <end position="284"/>
    </location>
</feature>
<organism evidence="3">
    <name type="scientific">bioreactor metagenome</name>
    <dbReference type="NCBI Taxonomy" id="1076179"/>
    <lineage>
        <taxon>unclassified sequences</taxon>
        <taxon>metagenomes</taxon>
        <taxon>ecological metagenomes</taxon>
    </lineage>
</organism>
<dbReference type="GO" id="GO:0006002">
    <property type="term" value="P:fructose 6-phosphate metabolic process"/>
    <property type="evidence" value="ECO:0007669"/>
    <property type="project" value="TreeGrafter"/>
</dbReference>
<reference evidence="3" key="1">
    <citation type="submission" date="2019-08" db="EMBL/GenBank/DDBJ databases">
        <authorList>
            <person name="Kucharzyk K."/>
            <person name="Murdoch R.W."/>
            <person name="Higgins S."/>
            <person name="Loffler F."/>
        </authorList>
    </citation>
    <scope>NUCLEOTIDE SEQUENCE</scope>
</reference>
<comment type="caution">
    <text evidence="3">The sequence shown here is derived from an EMBL/GenBank/DDBJ whole genome shotgun (WGS) entry which is preliminary data.</text>
</comment>
<dbReference type="InterPro" id="IPR035490">
    <property type="entry name" value="GlmS/FrlB_SIS"/>
</dbReference>
<dbReference type="InterPro" id="IPR046348">
    <property type="entry name" value="SIS_dom_sf"/>
</dbReference>
<dbReference type="CDD" id="cd05008">
    <property type="entry name" value="SIS_GlmS_GlmD_1"/>
    <property type="match status" value="1"/>
</dbReference>
<feature type="domain" description="SIS" evidence="2">
    <location>
        <begin position="1"/>
        <end position="111"/>
    </location>
</feature>
<dbReference type="PANTHER" id="PTHR10937:SF0">
    <property type="entry name" value="GLUTAMINE--FRUCTOSE-6-PHOSPHATE TRANSAMINASE (ISOMERIZING)"/>
    <property type="match status" value="1"/>
</dbReference>
<dbReference type="CDD" id="cd05009">
    <property type="entry name" value="SIS_GlmS_GlmD_2"/>
    <property type="match status" value="1"/>
</dbReference>
<dbReference type="AlphaFoldDB" id="A0A645BVE6"/>
<dbReference type="GO" id="GO:0046349">
    <property type="term" value="P:amino sugar biosynthetic process"/>
    <property type="evidence" value="ECO:0007669"/>
    <property type="project" value="UniProtKB-ARBA"/>
</dbReference>
<dbReference type="GO" id="GO:0004360">
    <property type="term" value="F:glutamine-fructose-6-phosphate transaminase (isomerizing) activity"/>
    <property type="evidence" value="ECO:0007669"/>
    <property type="project" value="UniProtKB-EC"/>
</dbReference>
<dbReference type="GO" id="GO:0006047">
    <property type="term" value="P:UDP-N-acetylglucosamine metabolic process"/>
    <property type="evidence" value="ECO:0007669"/>
    <property type="project" value="TreeGrafter"/>
</dbReference>
<dbReference type="InterPro" id="IPR001347">
    <property type="entry name" value="SIS_dom"/>
</dbReference>
<keyword evidence="3" id="KW-0808">Transferase</keyword>
<accession>A0A645BVE6</accession>
<keyword evidence="3" id="KW-0032">Aminotransferase</keyword>
<dbReference type="PROSITE" id="PS51464">
    <property type="entry name" value="SIS"/>
    <property type="match status" value="2"/>
</dbReference>
<evidence type="ECO:0000313" key="3">
    <source>
        <dbReference type="EMBL" id="MPM69058.1"/>
    </source>
</evidence>
<dbReference type="Pfam" id="PF01380">
    <property type="entry name" value="SIS"/>
    <property type="match status" value="2"/>
</dbReference>
<dbReference type="EMBL" id="VSSQ01022621">
    <property type="protein sequence ID" value="MPM69058.1"/>
    <property type="molecule type" value="Genomic_DNA"/>
</dbReference>
<dbReference type="GO" id="GO:0097367">
    <property type="term" value="F:carbohydrate derivative binding"/>
    <property type="evidence" value="ECO:0007669"/>
    <property type="project" value="InterPro"/>
</dbReference>
<proteinExistence type="predicted"/>
<dbReference type="InterPro" id="IPR035466">
    <property type="entry name" value="GlmS/AgaS_SIS"/>
</dbReference>
<evidence type="ECO:0000259" key="2">
    <source>
        <dbReference type="PROSITE" id="PS51464"/>
    </source>
</evidence>
<sequence length="294" mass="32401">MEQKARVISSTELASEFRYSNPILDDDTAVVFISQSGETADTLAALRMCNEKGIDTFAIVNVLGSSLAKEAKVFLPTLAGKEISVATTKAYCSQVAVLSLLCLKKAMEENKLSREEKLAIENEIERLPLLMKKYIDQTSVEKIADTIQHHNHVFFLGRGLDYALSLEGSLKLKEISYIHSEAYAAGELKHGTISLIEKDTPVITCITNPDLVLKSISNTKEVETRGAKVFLLIREDLYSNLMDASAVILLPKVHDVLQGIVSILPYQLLAYTVAKKLGCDIDQPRNLAKSVTVE</sequence>
<dbReference type="Gene3D" id="3.40.50.10490">
    <property type="entry name" value="Glucose-6-phosphate isomerase like protein, domain 1"/>
    <property type="match status" value="2"/>
</dbReference>
<dbReference type="SUPFAM" id="SSF53697">
    <property type="entry name" value="SIS domain"/>
    <property type="match status" value="1"/>
</dbReference>
<gene>
    <name evidence="3" type="primary">glmS_41</name>
    <name evidence="3" type="ORF">SDC9_116002</name>
</gene>